<evidence type="ECO:0000259" key="3">
    <source>
        <dbReference type="PROSITE" id="PS50878"/>
    </source>
</evidence>
<reference evidence="4" key="1">
    <citation type="submission" date="2018-02" db="EMBL/GenBank/DDBJ databases">
        <authorList>
            <person name="Cohen D.B."/>
            <person name="Kent A.D."/>
        </authorList>
    </citation>
    <scope>NUCLEOTIDE SEQUENCE</scope>
</reference>
<evidence type="ECO:0000313" key="4">
    <source>
        <dbReference type="EMBL" id="SPD10457.1"/>
    </source>
</evidence>
<dbReference type="CDD" id="cd01650">
    <property type="entry name" value="RT_nLTR_like"/>
    <property type="match status" value="1"/>
</dbReference>
<dbReference type="Pfam" id="PF13966">
    <property type="entry name" value="zf-RVT"/>
    <property type="match status" value="1"/>
</dbReference>
<dbReference type="GO" id="GO:0008270">
    <property type="term" value="F:zinc ion binding"/>
    <property type="evidence" value="ECO:0007669"/>
    <property type="project" value="UniProtKB-KW"/>
</dbReference>
<dbReference type="PROSITE" id="PS50878">
    <property type="entry name" value="RT_POL"/>
    <property type="match status" value="1"/>
</dbReference>
<name>A0A2N9H7Q8_FAGSY</name>
<proteinExistence type="predicted"/>
<dbReference type="GO" id="GO:0003676">
    <property type="term" value="F:nucleic acid binding"/>
    <property type="evidence" value="ECO:0007669"/>
    <property type="project" value="InterPro"/>
</dbReference>
<evidence type="ECO:0008006" key="5">
    <source>
        <dbReference type="Google" id="ProtNLM"/>
    </source>
</evidence>
<keyword evidence="1" id="KW-0862">Zinc</keyword>
<evidence type="ECO:0000259" key="2">
    <source>
        <dbReference type="PROSITE" id="PS50158"/>
    </source>
</evidence>
<dbReference type="Gene3D" id="3.60.10.10">
    <property type="entry name" value="Endonuclease/exonuclease/phosphatase"/>
    <property type="match status" value="1"/>
</dbReference>
<dbReference type="Pfam" id="PF14392">
    <property type="entry name" value="zf-CCHC_4"/>
    <property type="match status" value="1"/>
</dbReference>
<dbReference type="PROSITE" id="PS50158">
    <property type="entry name" value="ZF_CCHC"/>
    <property type="match status" value="1"/>
</dbReference>
<accession>A0A2N9H7Q8</accession>
<dbReference type="InterPro" id="IPR026960">
    <property type="entry name" value="RVT-Znf"/>
</dbReference>
<keyword evidence="1" id="KW-0479">Metal-binding</keyword>
<feature type="domain" description="CCHC-type" evidence="2">
    <location>
        <begin position="110"/>
        <end position="123"/>
    </location>
</feature>
<evidence type="ECO:0000256" key="1">
    <source>
        <dbReference type="PROSITE-ProRule" id="PRU00047"/>
    </source>
</evidence>
<gene>
    <name evidence="4" type="ORF">FSB_LOCUS38339</name>
</gene>
<dbReference type="InterPro" id="IPR036691">
    <property type="entry name" value="Endo/exonu/phosph_ase_sf"/>
</dbReference>
<sequence length="1255" mass="142074">MDSNIFAFSFEHEADQSLAFNRRPWTLCGAHLVLKRWNPILTWQEIDFNSSTFWVQVGFVGEPRIQWQRFVRIRVDIDLTSPLSPGFFLPRYNHQDLWIGLKYERLPGMCYRCSVIGHDTRDCVRDEKMLWNEFCLLFLAYGHWIRMENAESPPGIYACPPCNAIEAMLTPPHLTGELDQEACPIVTGEPYTTTSEVCPVIDELDNSSVVVDSGPKDVAPFARLLEKTLMGKSGGVCMFWSSEISINILEFNFEMIAVSISNVVCSWTLVGFYGPPNQSKCFRAWSNLFALLNSISRPWLCFGDFNLVANGDENEGGRGGSYSTPNFFQELLFDFGEINLGFSGNKFTWCNNRWGKNYIREKLDRGVANNLWRLAFPRNSVLHLGALNSDHTPLFIDTNPPDSFSFRPFRFEAIWTGDPRCYCVIDESWQCNYAGSDCFNLVKKQFHTTQALKKWNKNVFGHCQFHIKELSLKLKAAQGEVASEADVFKVALIQNELNQWLARSEALWKQKSRESWLKFGDRNSMFFHTSTIIRRRHNAIDAILSDSGEWLVKLFDIKPFVVNKFQQLFLAEGIDCPEDLLGLIPPSISPKDNVMLCRIPDFQEIKETMFGRQSNKAPGPDGLPPLFYKTYWDIVGGDVSKAVQSFFQQGHLLKEMNNTFIVLIPKTSNPSSINQFRPISLCNSVYKVISKILVFRLRPLLANLISPCQSAFVPGRWIAENHVIVQELLHSFKKRKVKGGFVVMKIDLQKAYDRVSWDFLRIVLRNFGFCPTFTNWILECVSTVSFSVLVNGGTTNHFYPTRGIRQGDPLSPYLFILCQEVLSRLIEKECLAGSLKGVKMNLAGPAFTHVMDRRRVIKQILHMKKAPPNAIYLGDPLFPSASRVKYFQYLLNKVESRLTGWRSKMLSWAGHCTMINSVVSAIPVPSFSTFDVPASICNKLDASTHRFWWNPKKTSGSKYKVRGGWMRHEPFKNASSTWRAIERLRPVINFLPCPKDASVQHGSLIVSNLIIQSSKSWNVPLLTELFDPVSVKAICRIPIPLAYKQDKLVWVANSKGEFSMKSATKVIQALVLAVPCDPVWKLLWKSEPLKRLKTFIWRIDSDTLPTNLKLHLKMGIGDPCCPLCLGAEESTVHLFFKCPVTRAICPHVCLPSIEIASHTSIQMAFTLETIWAFKNHLVHPGPEVSILATVKELEFRIAEHVGARGPGCSANTHSSALWHPPDPGFIKVNVNASVSSLGSVLSAVARSDSGQVVRA</sequence>
<organism evidence="4">
    <name type="scientific">Fagus sylvatica</name>
    <name type="common">Beechnut</name>
    <dbReference type="NCBI Taxonomy" id="28930"/>
    <lineage>
        <taxon>Eukaryota</taxon>
        <taxon>Viridiplantae</taxon>
        <taxon>Streptophyta</taxon>
        <taxon>Embryophyta</taxon>
        <taxon>Tracheophyta</taxon>
        <taxon>Spermatophyta</taxon>
        <taxon>Magnoliopsida</taxon>
        <taxon>eudicotyledons</taxon>
        <taxon>Gunneridae</taxon>
        <taxon>Pentapetalae</taxon>
        <taxon>rosids</taxon>
        <taxon>fabids</taxon>
        <taxon>Fagales</taxon>
        <taxon>Fagaceae</taxon>
        <taxon>Fagus</taxon>
    </lineage>
</organism>
<dbReference type="SUPFAM" id="SSF56672">
    <property type="entry name" value="DNA/RNA polymerases"/>
    <property type="match status" value="1"/>
</dbReference>
<feature type="domain" description="Reverse transcriptase" evidence="3">
    <location>
        <begin position="645"/>
        <end position="913"/>
    </location>
</feature>
<dbReference type="AlphaFoldDB" id="A0A2N9H7Q8"/>
<protein>
    <recommendedName>
        <fullName evidence="5">Reverse transcriptase domain-containing protein</fullName>
    </recommendedName>
</protein>
<dbReference type="InterPro" id="IPR043502">
    <property type="entry name" value="DNA/RNA_pol_sf"/>
</dbReference>
<dbReference type="PANTHER" id="PTHR46890:SF48">
    <property type="entry name" value="RNA-DIRECTED DNA POLYMERASE"/>
    <property type="match status" value="1"/>
</dbReference>
<dbReference type="InterPro" id="IPR001878">
    <property type="entry name" value="Znf_CCHC"/>
</dbReference>
<dbReference type="PANTHER" id="PTHR46890">
    <property type="entry name" value="NON-LTR RETROLELEMENT REVERSE TRANSCRIPTASE-LIKE PROTEIN-RELATED"/>
    <property type="match status" value="1"/>
</dbReference>
<dbReference type="InterPro" id="IPR000477">
    <property type="entry name" value="RT_dom"/>
</dbReference>
<keyword evidence="1" id="KW-0863">Zinc-finger</keyword>
<dbReference type="SUPFAM" id="SSF56219">
    <property type="entry name" value="DNase I-like"/>
    <property type="match status" value="1"/>
</dbReference>
<dbReference type="InterPro" id="IPR025836">
    <property type="entry name" value="Zn_knuckle_CX2CX4HX4C"/>
</dbReference>
<dbReference type="EMBL" id="OIVN01003334">
    <property type="protein sequence ID" value="SPD10457.1"/>
    <property type="molecule type" value="Genomic_DNA"/>
</dbReference>
<dbReference type="Pfam" id="PF00078">
    <property type="entry name" value="RVT_1"/>
    <property type="match status" value="1"/>
</dbReference>
<dbReference type="InterPro" id="IPR052343">
    <property type="entry name" value="Retrotransposon-Effector_Assoc"/>
</dbReference>